<gene>
    <name evidence="2" type="ORF">ABNW52_15460</name>
</gene>
<reference evidence="2" key="1">
    <citation type="submission" date="2024-06" db="EMBL/GenBank/DDBJ databases">
        <title>Genome sequence of Vogesella sp. MAHUQ-64.</title>
        <authorList>
            <person name="Huq M.A."/>
        </authorList>
    </citation>
    <scope>NUCLEOTIDE SEQUENCE</scope>
    <source>
        <strain evidence="2">MAHUQ-64</strain>
    </source>
</reference>
<organism evidence="2 3">
    <name type="scientific">Vogesella oryzagri</name>
    <dbReference type="NCBI Taxonomy" id="3160864"/>
    <lineage>
        <taxon>Bacteria</taxon>
        <taxon>Pseudomonadati</taxon>
        <taxon>Pseudomonadota</taxon>
        <taxon>Betaproteobacteria</taxon>
        <taxon>Neisseriales</taxon>
        <taxon>Chromobacteriaceae</taxon>
        <taxon>Vogesella</taxon>
    </lineage>
</organism>
<accession>A0ABV1M8Y9</accession>
<proteinExistence type="predicted"/>
<feature type="transmembrane region" description="Helical" evidence="1">
    <location>
        <begin position="115"/>
        <end position="138"/>
    </location>
</feature>
<feature type="transmembrane region" description="Helical" evidence="1">
    <location>
        <begin position="87"/>
        <end position="108"/>
    </location>
</feature>
<comment type="caution">
    <text evidence="2">The sequence shown here is derived from an EMBL/GenBank/DDBJ whole genome shotgun (WGS) entry which is preliminary data.</text>
</comment>
<dbReference type="Gene3D" id="1.10.1760.20">
    <property type="match status" value="1"/>
</dbReference>
<dbReference type="RefSeq" id="WP_349589663.1">
    <property type="nucleotide sequence ID" value="NZ_JBEFLD010000008.1"/>
</dbReference>
<keyword evidence="1" id="KW-1133">Transmembrane helix</keyword>
<dbReference type="InterPro" id="IPR010898">
    <property type="entry name" value="Hpre_diP_synth_I"/>
</dbReference>
<feature type="transmembrane region" description="Helical" evidence="1">
    <location>
        <begin position="144"/>
        <end position="165"/>
    </location>
</feature>
<dbReference type="Pfam" id="PF07456">
    <property type="entry name" value="Hpre_diP_synt_I"/>
    <property type="match status" value="1"/>
</dbReference>
<dbReference type="Proteomes" id="UP001433638">
    <property type="component" value="Unassembled WGS sequence"/>
</dbReference>
<name>A0ABV1M8Y9_9NEIS</name>
<sequence length="177" mass="18669">MIHWHSDSRELLASNHDHHLASLAACGIVLALLDAALPSPLPGIKPGLANIVTLYALARLGWRAAVWVSLLRILGAGLLLGSLFTPGFWLSLAGGGGSLLLLALAQWLPRRGFSVISYSLLAACGHLGGQLLLARGWLIPHQGVWLLLPPLLTAATVTGLLNGLFTLQLLESATDET</sequence>
<dbReference type="PIRSF" id="PIRSF027391">
    <property type="entry name" value="Hpre_diP_synt_I"/>
    <property type="match status" value="1"/>
</dbReference>
<dbReference type="EMBL" id="JBEFLD010000008">
    <property type="protein sequence ID" value="MEQ6292010.1"/>
    <property type="molecule type" value="Genomic_DNA"/>
</dbReference>
<evidence type="ECO:0000313" key="3">
    <source>
        <dbReference type="Proteomes" id="UP001433638"/>
    </source>
</evidence>
<keyword evidence="3" id="KW-1185">Reference proteome</keyword>
<evidence type="ECO:0000256" key="1">
    <source>
        <dbReference type="SAM" id="Phobius"/>
    </source>
</evidence>
<dbReference type="InterPro" id="IPR014535">
    <property type="entry name" value="Hpre_diP_synt_I"/>
</dbReference>
<keyword evidence="1" id="KW-0812">Transmembrane</keyword>
<keyword evidence="1" id="KW-0472">Membrane</keyword>
<evidence type="ECO:0000313" key="2">
    <source>
        <dbReference type="EMBL" id="MEQ6292010.1"/>
    </source>
</evidence>
<protein>
    <submittedName>
        <fullName evidence="2">Gx transporter family protein</fullName>
    </submittedName>
</protein>
<feature type="transmembrane region" description="Helical" evidence="1">
    <location>
        <begin position="20"/>
        <end position="39"/>
    </location>
</feature>